<dbReference type="PANTHER" id="PTHR37530:SF1">
    <property type="entry name" value="OUTER MEMBRANE PROTEIN SLP"/>
    <property type="match status" value="1"/>
</dbReference>
<keyword evidence="1" id="KW-0449">Lipoprotein</keyword>
<reference evidence="1 2" key="1">
    <citation type="submission" date="2006-02" db="EMBL/GenBank/DDBJ databases">
        <authorList>
            <person name="Pinhassi J."/>
            <person name="Pedros-Alio C."/>
            <person name="Ferriera S."/>
            <person name="Johnson J."/>
            <person name="Kravitz S."/>
            <person name="Halpern A."/>
            <person name="Remington K."/>
            <person name="Beeson K."/>
            <person name="Tran B."/>
            <person name="Rogers Y.-H."/>
            <person name="Friedman R."/>
            <person name="Venter J.C."/>
        </authorList>
    </citation>
    <scope>NUCLEOTIDE SEQUENCE [LARGE SCALE GENOMIC DNA]</scope>
    <source>
        <strain evidence="1 2">MED92</strain>
    </source>
</reference>
<dbReference type="PANTHER" id="PTHR37530">
    <property type="entry name" value="OUTER MEMBRANE PROTEIN SLP"/>
    <property type="match status" value="1"/>
</dbReference>
<organism evidence="1 2">
    <name type="scientific">Neptuniibacter caesariensis</name>
    <dbReference type="NCBI Taxonomy" id="207954"/>
    <lineage>
        <taxon>Bacteria</taxon>
        <taxon>Pseudomonadati</taxon>
        <taxon>Pseudomonadota</taxon>
        <taxon>Gammaproteobacteria</taxon>
        <taxon>Oceanospirillales</taxon>
        <taxon>Oceanospirillaceae</taxon>
        <taxon>Neptuniibacter</taxon>
    </lineage>
</organism>
<dbReference type="Proteomes" id="UP000002171">
    <property type="component" value="Unassembled WGS sequence"/>
</dbReference>
<evidence type="ECO:0000313" key="1">
    <source>
        <dbReference type="EMBL" id="EAR59809.1"/>
    </source>
</evidence>
<dbReference type="RefSeq" id="WP_007022182.1">
    <property type="nucleotide sequence ID" value="NZ_CH724126.1"/>
</dbReference>
<gene>
    <name evidence="1" type="ORF">MED92_08605</name>
</gene>
<dbReference type="Pfam" id="PF03843">
    <property type="entry name" value="Slp"/>
    <property type="match status" value="1"/>
</dbReference>
<keyword evidence="2" id="KW-1185">Reference proteome</keyword>
<dbReference type="PROSITE" id="PS51257">
    <property type="entry name" value="PROKAR_LIPOPROTEIN"/>
    <property type="match status" value="1"/>
</dbReference>
<protein>
    <submittedName>
        <fullName evidence="1">Starvation-inducible outer membrane lipoprotein</fullName>
    </submittedName>
</protein>
<evidence type="ECO:0000313" key="2">
    <source>
        <dbReference type="Proteomes" id="UP000002171"/>
    </source>
</evidence>
<accession>A0A7U8C4K2</accession>
<dbReference type="PIRSF" id="PIRSF004982">
    <property type="entry name" value="SlP"/>
    <property type="match status" value="1"/>
</dbReference>
<proteinExistence type="predicted"/>
<comment type="caution">
    <text evidence="1">The sequence shown here is derived from an EMBL/GenBank/DDBJ whole genome shotgun (WGS) entry which is preliminary data.</text>
</comment>
<name>A0A7U8C4K2_NEPCE</name>
<sequence>MWKVIAVLSISFIFSGCNLMPENLRVAEKVELLPFDEVGDMDLEPTNYQALWGGVIASTVNFEDRTLVEVIYFPLSESGRPDIDGESLGRFRVYVGDFVDPFVYRPGRTVTVLGTLGVREKGLVGRYPYDYTVLHCLELHLWNDMEQISMPPRMDQYFQTSPAFSYQ</sequence>
<dbReference type="AlphaFoldDB" id="A0A7U8C4K2"/>
<dbReference type="GO" id="GO:0019867">
    <property type="term" value="C:outer membrane"/>
    <property type="evidence" value="ECO:0007669"/>
    <property type="project" value="InterPro"/>
</dbReference>
<dbReference type="OrthoDB" id="5295757at2"/>
<dbReference type="InterPro" id="IPR004658">
    <property type="entry name" value="OMP_Slp"/>
</dbReference>
<dbReference type="EMBL" id="AAOW01000032">
    <property type="protein sequence ID" value="EAR59809.1"/>
    <property type="molecule type" value="Genomic_DNA"/>
</dbReference>